<keyword evidence="4 7" id="KW-0573">Peptidoglycan synthesis</keyword>
<sequence length="454" mass="46827">MTRVFLRGGSTDVAQTERMRRPSSLPLAHTRPDRRLVHTGAILVGVITLGAVGAGCSSDTNHSAPAANVSSGAGGSAAGTHSGAEPPGSPASSSSAAPAATITIASNVAQGSPLGLSQPVTVSAKGADSSSAQVTDVTVTDAAGKSVEGNYDASAGTWTPAGLLTKSGSYTVTATAKTSDGQSATNSRTLLAAANGASTTGLYAVRPFKRSNVGNAQPVVLTFSQAVPQAQRAEVAKRFTVKDTANVEGAWRWVSPTRLDYRPKNKWPVGDSVTVTGSIQGMPIGQTWGAGTLGDVGFDVTSDLEAVYDPATHEVTVSEGGKVTRVMKSGGGKKGFESLTGKMVVTGKERTVRMTSCSVGISCTPGEANYYDEQINNAVQVSESGTYLHAAPWDDLIGKADTSHGCFHLSAADAKWFYDKVLPGNLFVSKGTNNPVSVTNGEGDWNLTWQQWIS</sequence>
<feature type="active site" description="Proton donor/acceptor" evidence="7">
    <location>
        <position position="389"/>
    </location>
</feature>
<dbReference type="GO" id="GO:0016746">
    <property type="term" value="F:acyltransferase activity"/>
    <property type="evidence" value="ECO:0007669"/>
    <property type="project" value="UniProtKB-KW"/>
</dbReference>
<evidence type="ECO:0000259" key="9">
    <source>
        <dbReference type="PROSITE" id="PS52029"/>
    </source>
</evidence>
<comment type="pathway">
    <text evidence="1 7">Cell wall biogenesis; peptidoglycan biosynthesis.</text>
</comment>
<organism evidence="10 11">
    <name type="scientific">Dermacoccus nishinomiyaensis</name>
    <dbReference type="NCBI Taxonomy" id="1274"/>
    <lineage>
        <taxon>Bacteria</taxon>
        <taxon>Bacillati</taxon>
        <taxon>Actinomycetota</taxon>
        <taxon>Actinomycetes</taxon>
        <taxon>Micrococcales</taxon>
        <taxon>Dermacoccaceae</taxon>
        <taxon>Dermacoccus</taxon>
    </lineage>
</organism>
<feature type="domain" description="L,D-TPase catalytic" evidence="9">
    <location>
        <begin position="304"/>
        <end position="439"/>
    </location>
</feature>
<dbReference type="Proteomes" id="UP000027986">
    <property type="component" value="Chromosome"/>
</dbReference>
<dbReference type="InterPro" id="IPR050979">
    <property type="entry name" value="LD-transpeptidase"/>
</dbReference>
<feature type="compositionally biased region" description="Low complexity" evidence="8">
    <location>
        <begin position="78"/>
        <end position="96"/>
    </location>
</feature>
<dbReference type="Gene3D" id="2.60.40.3710">
    <property type="match status" value="1"/>
</dbReference>
<evidence type="ECO:0000256" key="3">
    <source>
        <dbReference type="ARBA" id="ARBA00022960"/>
    </source>
</evidence>
<dbReference type="GO" id="GO:0005576">
    <property type="term" value="C:extracellular region"/>
    <property type="evidence" value="ECO:0007669"/>
    <property type="project" value="TreeGrafter"/>
</dbReference>
<keyword evidence="6 7" id="KW-0961">Cell wall biogenesis/degradation</keyword>
<accession>A0A075JH06</accession>
<dbReference type="Pfam" id="PF17964">
    <property type="entry name" value="Big_10"/>
    <property type="match status" value="1"/>
</dbReference>
<keyword evidence="11" id="KW-1185">Reference proteome</keyword>
<dbReference type="InterPro" id="IPR041280">
    <property type="entry name" value="Big_10"/>
</dbReference>
<dbReference type="SUPFAM" id="SSF141523">
    <property type="entry name" value="L,D-transpeptidase catalytic domain-like"/>
    <property type="match status" value="1"/>
</dbReference>
<dbReference type="GeneID" id="41841758"/>
<feature type="region of interest" description="Disordered" evidence="8">
    <location>
        <begin position="58"/>
        <end position="96"/>
    </location>
</feature>
<reference evidence="10 11" key="1">
    <citation type="submission" date="2014-07" db="EMBL/GenBank/DDBJ databases">
        <title>Genome Sequencing of Dermacoccus nishinomiyaensis.</title>
        <authorList>
            <person name="Hong K.W."/>
            <person name="Chan K.G."/>
        </authorList>
    </citation>
    <scope>NUCLEOTIDE SEQUENCE [LARGE SCALE GENOMIC DNA]</scope>
    <source>
        <strain evidence="10 11">M25</strain>
    </source>
</reference>
<evidence type="ECO:0000256" key="7">
    <source>
        <dbReference type="PROSITE-ProRule" id="PRU01373"/>
    </source>
</evidence>
<dbReference type="CDD" id="cd16913">
    <property type="entry name" value="YkuD_like"/>
    <property type="match status" value="1"/>
</dbReference>
<dbReference type="PROSITE" id="PS52029">
    <property type="entry name" value="LD_TPASE"/>
    <property type="match status" value="1"/>
</dbReference>
<evidence type="ECO:0000256" key="1">
    <source>
        <dbReference type="ARBA" id="ARBA00004752"/>
    </source>
</evidence>
<dbReference type="RefSeq" id="WP_038569315.1">
    <property type="nucleotide sequence ID" value="NZ_CP008889.1"/>
</dbReference>
<gene>
    <name evidence="10" type="ORF">HX89_11760</name>
</gene>
<evidence type="ECO:0000313" key="11">
    <source>
        <dbReference type="Proteomes" id="UP000027986"/>
    </source>
</evidence>
<evidence type="ECO:0000256" key="2">
    <source>
        <dbReference type="ARBA" id="ARBA00022679"/>
    </source>
</evidence>
<keyword evidence="3 7" id="KW-0133">Cell shape</keyword>
<dbReference type="KEGG" id="dni:HX89_11760"/>
<dbReference type="InterPro" id="IPR005490">
    <property type="entry name" value="LD_TPept_cat_dom"/>
</dbReference>
<dbReference type="OrthoDB" id="5242354at2"/>
<dbReference type="PANTHER" id="PTHR30582">
    <property type="entry name" value="L,D-TRANSPEPTIDASE"/>
    <property type="match status" value="1"/>
</dbReference>
<dbReference type="GO" id="GO:0071972">
    <property type="term" value="F:peptidoglycan L,D-transpeptidase activity"/>
    <property type="evidence" value="ECO:0007669"/>
    <property type="project" value="TreeGrafter"/>
</dbReference>
<dbReference type="eggNOG" id="COG1376">
    <property type="taxonomic scope" value="Bacteria"/>
</dbReference>
<dbReference type="HOGENOM" id="CLU_039404_3_0_11"/>
<keyword evidence="2" id="KW-0808">Transferase</keyword>
<proteinExistence type="predicted"/>
<keyword evidence="5" id="KW-0012">Acyltransferase</keyword>
<dbReference type="InterPro" id="IPR038063">
    <property type="entry name" value="Transpep_catalytic_dom"/>
</dbReference>
<feature type="active site" description="Nucleophile" evidence="7">
    <location>
        <position position="406"/>
    </location>
</feature>
<dbReference type="AlphaFoldDB" id="A0A075JH06"/>
<dbReference type="PANTHER" id="PTHR30582:SF2">
    <property type="entry name" value="L,D-TRANSPEPTIDASE YCIB-RELATED"/>
    <property type="match status" value="1"/>
</dbReference>
<protein>
    <recommendedName>
        <fullName evidence="9">L,D-TPase catalytic domain-containing protein</fullName>
    </recommendedName>
</protein>
<name>A0A075JH06_9MICO</name>
<dbReference type="GO" id="GO:0071555">
    <property type="term" value="P:cell wall organization"/>
    <property type="evidence" value="ECO:0007669"/>
    <property type="project" value="UniProtKB-UniRule"/>
</dbReference>
<dbReference type="Gene3D" id="2.60.40.3780">
    <property type="match status" value="1"/>
</dbReference>
<evidence type="ECO:0000256" key="4">
    <source>
        <dbReference type="ARBA" id="ARBA00022984"/>
    </source>
</evidence>
<dbReference type="UniPathway" id="UPA00219"/>
<feature type="region of interest" description="Disordered" evidence="8">
    <location>
        <begin position="1"/>
        <end position="32"/>
    </location>
</feature>
<evidence type="ECO:0000256" key="6">
    <source>
        <dbReference type="ARBA" id="ARBA00023316"/>
    </source>
</evidence>
<dbReference type="Pfam" id="PF03734">
    <property type="entry name" value="YkuD"/>
    <property type="match status" value="1"/>
</dbReference>
<dbReference type="Gene3D" id="2.40.440.10">
    <property type="entry name" value="L,D-transpeptidase catalytic domain-like"/>
    <property type="match status" value="1"/>
</dbReference>
<evidence type="ECO:0000313" key="10">
    <source>
        <dbReference type="EMBL" id="AIF41496.1"/>
    </source>
</evidence>
<dbReference type="EMBL" id="CP008889">
    <property type="protein sequence ID" value="AIF41496.1"/>
    <property type="molecule type" value="Genomic_DNA"/>
</dbReference>
<dbReference type="GO" id="GO:0008360">
    <property type="term" value="P:regulation of cell shape"/>
    <property type="evidence" value="ECO:0007669"/>
    <property type="project" value="UniProtKB-UniRule"/>
</dbReference>
<dbReference type="GO" id="GO:0018104">
    <property type="term" value="P:peptidoglycan-protein cross-linking"/>
    <property type="evidence" value="ECO:0007669"/>
    <property type="project" value="TreeGrafter"/>
</dbReference>
<evidence type="ECO:0000256" key="5">
    <source>
        <dbReference type="ARBA" id="ARBA00023315"/>
    </source>
</evidence>
<evidence type="ECO:0000256" key="8">
    <source>
        <dbReference type="SAM" id="MobiDB-lite"/>
    </source>
</evidence>